<evidence type="ECO:0000256" key="1">
    <source>
        <dbReference type="SAM" id="MobiDB-lite"/>
    </source>
</evidence>
<dbReference type="EMBL" id="GEBQ01019700">
    <property type="protein sequence ID" value="JAT20277.1"/>
    <property type="molecule type" value="Transcribed_RNA"/>
</dbReference>
<dbReference type="AlphaFoldDB" id="A0A1B6L995"/>
<accession>A0A1B6L995</accession>
<evidence type="ECO:0000313" key="2">
    <source>
        <dbReference type="EMBL" id="JAT20277.1"/>
    </source>
</evidence>
<gene>
    <name evidence="2" type="ORF">g.51964</name>
</gene>
<sequence>MCEGEGEPCSTGDRDPAWRSPQTRTDDENMTEPEWRNPQTYLRLYSIPDVVISPAIKTGLTVGGWLLHAMFTDRTVVMPSTHYTLCLYLLRRFGAYSTHSTFEHTRL</sequence>
<organism evidence="2">
    <name type="scientific">Graphocephala atropunctata</name>
    <dbReference type="NCBI Taxonomy" id="36148"/>
    <lineage>
        <taxon>Eukaryota</taxon>
        <taxon>Metazoa</taxon>
        <taxon>Ecdysozoa</taxon>
        <taxon>Arthropoda</taxon>
        <taxon>Hexapoda</taxon>
        <taxon>Insecta</taxon>
        <taxon>Pterygota</taxon>
        <taxon>Neoptera</taxon>
        <taxon>Paraneoptera</taxon>
        <taxon>Hemiptera</taxon>
        <taxon>Auchenorrhyncha</taxon>
        <taxon>Membracoidea</taxon>
        <taxon>Cicadellidae</taxon>
        <taxon>Cicadellinae</taxon>
        <taxon>Cicadellini</taxon>
        <taxon>Graphocephala</taxon>
    </lineage>
</organism>
<protein>
    <submittedName>
        <fullName evidence="2">Uncharacterized protein</fullName>
    </submittedName>
</protein>
<name>A0A1B6L995_9HEMI</name>
<reference evidence="2" key="1">
    <citation type="submission" date="2015-11" db="EMBL/GenBank/DDBJ databases">
        <title>De novo transcriptome assembly of four potential Pierce s Disease insect vectors from Arizona vineyards.</title>
        <authorList>
            <person name="Tassone E.E."/>
        </authorList>
    </citation>
    <scope>NUCLEOTIDE SEQUENCE</scope>
</reference>
<proteinExistence type="predicted"/>
<feature type="region of interest" description="Disordered" evidence="1">
    <location>
        <begin position="1"/>
        <end position="35"/>
    </location>
</feature>